<dbReference type="OrthoDB" id="9824026at2"/>
<keyword evidence="2" id="KW-1185">Reference proteome</keyword>
<protein>
    <submittedName>
        <fullName evidence="1">Uncharacterized protein</fullName>
    </submittedName>
</protein>
<reference evidence="1 2" key="1">
    <citation type="journal article" date="2011" name="BMC Genomics">
        <title>Genomic insights into an obligate epibiotic bacterial predator: Micavibrio aeruginosavorus ARL-13.</title>
        <authorList>
            <person name="Wang Z."/>
            <person name="Kadouri D."/>
            <person name="Wu M."/>
        </authorList>
    </citation>
    <scope>NUCLEOTIDE SEQUENCE [LARGE SCALE GENOMIC DNA]</scope>
    <source>
        <strain evidence="1 2">ARL-13</strain>
    </source>
</reference>
<evidence type="ECO:0000313" key="2">
    <source>
        <dbReference type="Proteomes" id="UP000009286"/>
    </source>
</evidence>
<sequence length="144" mass="16517">MKLQNIFKKAARLFGAGPQFYCYVDGFDTAIKRMDNNTFELRIRANGKNPDYPAADQDMVLRVDHDTECRRGFVDGRLFVEKNTKYKAFELVEAFDSARAYHGVVLRAKITTFGGYRTEENLRLVPRQSTITLAQKQNQPDATI</sequence>
<dbReference type="RefSeq" id="WP_014103881.1">
    <property type="nucleotide sequence ID" value="NC_016026.1"/>
</dbReference>
<dbReference type="EMBL" id="CP002382">
    <property type="protein sequence ID" value="AEP10658.1"/>
    <property type="molecule type" value="Genomic_DNA"/>
</dbReference>
<accession>G2KMG5</accession>
<proteinExistence type="predicted"/>
<dbReference type="Proteomes" id="UP000009286">
    <property type="component" value="Chromosome"/>
</dbReference>
<evidence type="ECO:0000313" key="1">
    <source>
        <dbReference type="EMBL" id="AEP10658.1"/>
    </source>
</evidence>
<dbReference type="KEGG" id="mai:MICA_2356"/>
<name>G2KMG5_MICAA</name>
<dbReference type="STRING" id="856793.MICA_2356"/>
<dbReference type="AlphaFoldDB" id="G2KMG5"/>
<organism evidence="1 2">
    <name type="scientific">Micavibrio aeruginosavorus (strain ARL-13)</name>
    <dbReference type="NCBI Taxonomy" id="856793"/>
    <lineage>
        <taxon>Bacteria</taxon>
        <taxon>Pseudomonadati</taxon>
        <taxon>Bdellovibrionota</taxon>
        <taxon>Bdellovibrionia</taxon>
        <taxon>Bdellovibrionales</taxon>
        <taxon>Pseudobdellovibrionaceae</taxon>
        <taxon>Micavibrio</taxon>
    </lineage>
</organism>
<gene>
    <name evidence="1" type="ordered locus">MICA_2356</name>
</gene>
<dbReference type="HOGENOM" id="CLU_1667355_0_0_5"/>